<dbReference type="CDD" id="cd00063">
    <property type="entry name" value="FN3"/>
    <property type="match status" value="1"/>
</dbReference>
<gene>
    <name evidence="3" type="ORF">B4U80_12504</name>
</gene>
<dbReference type="InterPro" id="IPR003961">
    <property type="entry name" value="FN3_dom"/>
</dbReference>
<name>A0A443RT12_9ACAR</name>
<evidence type="ECO:0000259" key="2">
    <source>
        <dbReference type="PROSITE" id="PS50853"/>
    </source>
</evidence>
<proteinExistence type="predicted"/>
<dbReference type="PROSITE" id="PS50853">
    <property type="entry name" value="FN3"/>
    <property type="match status" value="1"/>
</dbReference>
<evidence type="ECO:0000313" key="3">
    <source>
        <dbReference type="EMBL" id="RWS18414.1"/>
    </source>
</evidence>
<evidence type="ECO:0000313" key="4">
    <source>
        <dbReference type="Proteomes" id="UP000288716"/>
    </source>
</evidence>
<dbReference type="OrthoDB" id="6381660at2759"/>
<dbReference type="InterPro" id="IPR036116">
    <property type="entry name" value="FN3_sf"/>
</dbReference>
<organism evidence="3 4">
    <name type="scientific">Leptotrombidium deliense</name>
    <dbReference type="NCBI Taxonomy" id="299467"/>
    <lineage>
        <taxon>Eukaryota</taxon>
        <taxon>Metazoa</taxon>
        <taxon>Ecdysozoa</taxon>
        <taxon>Arthropoda</taxon>
        <taxon>Chelicerata</taxon>
        <taxon>Arachnida</taxon>
        <taxon>Acari</taxon>
        <taxon>Acariformes</taxon>
        <taxon>Trombidiformes</taxon>
        <taxon>Prostigmata</taxon>
        <taxon>Anystina</taxon>
        <taxon>Parasitengona</taxon>
        <taxon>Trombiculoidea</taxon>
        <taxon>Trombiculidae</taxon>
        <taxon>Leptotrombidium</taxon>
    </lineage>
</organism>
<keyword evidence="4" id="KW-1185">Reference proteome</keyword>
<dbReference type="Gene3D" id="2.60.40.10">
    <property type="entry name" value="Immunoglobulins"/>
    <property type="match status" value="1"/>
</dbReference>
<accession>A0A443RT12</accession>
<dbReference type="AlphaFoldDB" id="A0A443RT12"/>
<dbReference type="PANTHER" id="PTHR46708">
    <property type="entry name" value="TENASCIN"/>
    <property type="match status" value="1"/>
</dbReference>
<evidence type="ECO:0000256" key="1">
    <source>
        <dbReference type="ARBA" id="ARBA00022737"/>
    </source>
</evidence>
<dbReference type="InterPro" id="IPR013783">
    <property type="entry name" value="Ig-like_fold"/>
</dbReference>
<comment type="caution">
    <text evidence="3">The sequence shown here is derived from an EMBL/GenBank/DDBJ whole genome shotgun (WGS) entry which is preliminary data.</text>
</comment>
<dbReference type="SUPFAM" id="SSF49265">
    <property type="entry name" value="Fibronectin type III"/>
    <property type="match status" value="2"/>
</dbReference>
<dbReference type="VEuPathDB" id="VectorBase:LDEU013626"/>
<dbReference type="Pfam" id="PF00041">
    <property type="entry name" value="fn3"/>
    <property type="match status" value="1"/>
</dbReference>
<dbReference type="PANTHER" id="PTHR46708:SF2">
    <property type="entry name" value="FIBRONECTIN TYPE-III DOMAIN-CONTAINING PROTEIN"/>
    <property type="match status" value="1"/>
</dbReference>
<sequence>MCDNSTSKIVVEGGRTKAAEIDNLEPNTAYRVMMRGLHADNISSELTSPLITKTTPGPPSPPKNFRYLKTMAHEILLAWDIDANNTIDEFDVKFKDVTVATSIEMVRTAIQKRKYCNLTCNLNLNNSVESYRLNDIEWSACVKSAINGVNRTLCSKSVTLKVQTAISAPSQMEKPHAEPVNRTTLQLTWKRPEPANGPIDIYKLIIWSGNRTEEIEVDGNTTT</sequence>
<dbReference type="InterPro" id="IPR050991">
    <property type="entry name" value="ECM_Regulatory_Proteins"/>
</dbReference>
<feature type="non-terminal residue" evidence="3">
    <location>
        <position position="223"/>
    </location>
</feature>
<dbReference type="EMBL" id="NCKV01040076">
    <property type="protein sequence ID" value="RWS18414.1"/>
    <property type="molecule type" value="Genomic_DNA"/>
</dbReference>
<protein>
    <recommendedName>
        <fullName evidence="2">Fibronectin type-III domain-containing protein</fullName>
    </recommendedName>
</protein>
<reference evidence="3 4" key="1">
    <citation type="journal article" date="2018" name="Gigascience">
        <title>Genomes of trombidid mites reveal novel predicted allergens and laterally-transferred genes associated with secondary metabolism.</title>
        <authorList>
            <person name="Dong X."/>
            <person name="Chaisiri K."/>
            <person name="Xia D."/>
            <person name="Armstrong S.D."/>
            <person name="Fang Y."/>
            <person name="Donnelly M.J."/>
            <person name="Kadowaki T."/>
            <person name="McGarry J.W."/>
            <person name="Darby A.C."/>
            <person name="Makepeace B.L."/>
        </authorList>
    </citation>
    <scope>NUCLEOTIDE SEQUENCE [LARGE SCALE GENOMIC DNA]</scope>
    <source>
        <strain evidence="3">UoL-UT</strain>
    </source>
</reference>
<keyword evidence="1" id="KW-0677">Repeat</keyword>
<dbReference type="Proteomes" id="UP000288716">
    <property type="component" value="Unassembled WGS sequence"/>
</dbReference>
<feature type="domain" description="Fibronectin type-III" evidence="2">
    <location>
        <begin position="168"/>
        <end position="223"/>
    </location>
</feature>